<keyword evidence="1" id="KW-0732">Signal</keyword>
<feature type="chain" id="PRO_5041919357" evidence="1">
    <location>
        <begin position="22"/>
        <end position="181"/>
    </location>
</feature>
<name>A0AAE9YT21_9GAMM</name>
<sequence length="181" mass="19812">MKKIALTSLLLMSALSGVAHADTVYVNGTLHTLTKSDFVQSGNHYSAYIDVVGDNGQQLIFDVDAVVGGNGYQQITYQKICLQMGRWGCVEPDIREIISDDFRYVVELNVSCSGIAIGSDMDNKNEQVDGRVSNKYREVKLLTQNTLVTGGNCQQLKVEVNGLELDSISNISLDVLIAETF</sequence>
<feature type="signal peptide" evidence="1">
    <location>
        <begin position="1"/>
        <end position="21"/>
    </location>
</feature>
<dbReference type="Proteomes" id="UP000032568">
    <property type="component" value="Chromosome"/>
</dbReference>
<accession>A0AAE9YT21</accession>
<reference evidence="2 3" key="2">
    <citation type="journal article" date="2022" name="Mar. Drugs">
        <title>Bioassay-Guided Fractionation Leads to the Detection of Cholic Acid Generated by the Rare Thalassomonas sp.</title>
        <authorList>
            <person name="Pheiffer F."/>
            <person name="Schneider Y.K."/>
            <person name="Hansen E.H."/>
            <person name="Andersen J.H."/>
            <person name="Isaksson J."/>
            <person name="Busche T."/>
            <person name="R C."/>
            <person name="Kalinowski J."/>
            <person name="Zyl L.V."/>
            <person name="Trindade M."/>
        </authorList>
    </citation>
    <scope>NUCLEOTIDE SEQUENCE [LARGE SCALE GENOMIC DNA]</scope>
    <source>
        <strain evidence="2 3">A5K-106</strain>
    </source>
</reference>
<dbReference type="EMBL" id="CP059735">
    <property type="protein sequence ID" value="WDD99071.1"/>
    <property type="molecule type" value="Genomic_DNA"/>
</dbReference>
<keyword evidence="3" id="KW-1185">Reference proteome</keyword>
<protein>
    <submittedName>
        <fullName evidence="2">Uncharacterized protein</fullName>
    </submittedName>
</protein>
<evidence type="ECO:0000313" key="3">
    <source>
        <dbReference type="Proteomes" id="UP000032568"/>
    </source>
</evidence>
<evidence type="ECO:0000313" key="2">
    <source>
        <dbReference type="EMBL" id="WDD99071.1"/>
    </source>
</evidence>
<dbReference type="AlphaFoldDB" id="A0AAE9YT21"/>
<evidence type="ECO:0000256" key="1">
    <source>
        <dbReference type="SAM" id="SignalP"/>
    </source>
</evidence>
<organism evidence="2 3">
    <name type="scientific">Thalassomonas actiniarum</name>
    <dbReference type="NCBI Taxonomy" id="485447"/>
    <lineage>
        <taxon>Bacteria</taxon>
        <taxon>Pseudomonadati</taxon>
        <taxon>Pseudomonadota</taxon>
        <taxon>Gammaproteobacteria</taxon>
        <taxon>Alteromonadales</taxon>
        <taxon>Colwelliaceae</taxon>
        <taxon>Thalassomonas</taxon>
    </lineage>
</organism>
<dbReference type="KEGG" id="tact:SG35_028290"/>
<dbReference type="RefSeq" id="WP_044834431.1">
    <property type="nucleotide sequence ID" value="NZ_CP059735.1"/>
</dbReference>
<reference evidence="2 3" key="1">
    <citation type="journal article" date="2015" name="Genome Announc.">
        <title>Draft Genome Sequences of Marine Isolates of Thalassomonas viridans and Thalassomonas actiniarum.</title>
        <authorList>
            <person name="Olonade I."/>
            <person name="van Zyl L.J."/>
            <person name="Trindade M."/>
        </authorList>
    </citation>
    <scope>NUCLEOTIDE SEQUENCE [LARGE SCALE GENOMIC DNA]</scope>
    <source>
        <strain evidence="2 3">A5K-106</strain>
    </source>
</reference>
<gene>
    <name evidence="2" type="ORF">SG35_028290</name>
</gene>
<proteinExistence type="predicted"/>